<sequence length="33" mass="3917">MCLVFKFNDTYVILCWSNLLAVDLIYVKFGEEE</sequence>
<dbReference type="AlphaFoldDB" id="B4FDY4"/>
<protein>
    <submittedName>
        <fullName evidence="1">Uncharacterized protein</fullName>
    </submittedName>
</protein>
<organism evidence="1">
    <name type="scientific">Zea mays</name>
    <name type="common">Maize</name>
    <dbReference type="NCBI Taxonomy" id="4577"/>
    <lineage>
        <taxon>Eukaryota</taxon>
        <taxon>Viridiplantae</taxon>
        <taxon>Streptophyta</taxon>
        <taxon>Embryophyta</taxon>
        <taxon>Tracheophyta</taxon>
        <taxon>Spermatophyta</taxon>
        <taxon>Magnoliopsida</taxon>
        <taxon>Liliopsida</taxon>
        <taxon>Poales</taxon>
        <taxon>Poaceae</taxon>
        <taxon>PACMAD clade</taxon>
        <taxon>Panicoideae</taxon>
        <taxon>Andropogonodae</taxon>
        <taxon>Andropogoneae</taxon>
        <taxon>Tripsacinae</taxon>
        <taxon>Zea</taxon>
    </lineage>
</organism>
<dbReference type="EMBL" id="BT035322">
    <property type="protein sequence ID" value="ACF80327.1"/>
    <property type="molecule type" value="mRNA"/>
</dbReference>
<reference evidence="1" key="1">
    <citation type="journal article" date="2009" name="PLoS Genet.">
        <title>Sequencing, mapping, and analysis of 27,455 maize full-length cDNAs.</title>
        <authorList>
            <person name="Soderlund C."/>
            <person name="Descour A."/>
            <person name="Kudrna D."/>
            <person name="Bomhoff M."/>
            <person name="Boyd L."/>
            <person name="Currie J."/>
            <person name="Angelova A."/>
            <person name="Collura K."/>
            <person name="Wissotski M."/>
            <person name="Ashley E."/>
            <person name="Morrow D."/>
            <person name="Fernandes J."/>
            <person name="Walbot V."/>
            <person name="Yu Y."/>
        </authorList>
    </citation>
    <scope>NUCLEOTIDE SEQUENCE</scope>
    <source>
        <strain evidence="1">B73</strain>
    </source>
</reference>
<name>B4FDY4_MAIZE</name>
<evidence type="ECO:0000313" key="1">
    <source>
        <dbReference type="EMBL" id="ACF80327.1"/>
    </source>
</evidence>
<proteinExistence type="evidence at transcript level"/>
<accession>B4FDY4</accession>
<dbReference type="EMBL" id="BT041271">
    <property type="protein sequence ID" value="ACF86276.1"/>
    <property type="molecule type" value="mRNA"/>
</dbReference>